<feature type="transmembrane region" description="Helical" evidence="1">
    <location>
        <begin position="216"/>
        <end position="238"/>
    </location>
</feature>
<keyword evidence="1" id="KW-1133">Transmembrane helix</keyword>
<dbReference type="RefSeq" id="WP_344813399.1">
    <property type="nucleotide sequence ID" value="NZ_BAAAYX010000013.1"/>
</dbReference>
<organism evidence="2 3">
    <name type="scientific">Microlunatus aurantiacus</name>
    <dbReference type="NCBI Taxonomy" id="446786"/>
    <lineage>
        <taxon>Bacteria</taxon>
        <taxon>Bacillati</taxon>
        <taxon>Actinomycetota</taxon>
        <taxon>Actinomycetes</taxon>
        <taxon>Propionibacteriales</taxon>
        <taxon>Propionibacteriaceae</taxon>
        <taxon>Microlunatus</taxon>
    </lineage>
</organism>
<comment type="caution">
    <text evidence="2">The sequence shown here is derived from an EMBL/GenBank/DDBJ whole genome shotgun (WGS) entry which is preliminary data.</text>
</comment>
<proteinExistence type="predicted"/>
<keyword evidence="1" id="KW-0472">Membrane</keyword>
<evidence type="ECO:0000256" key="1">
    <source>
        <dbReference type="SAM" id="Phobius"/>
    </source>
</evidence>
<evidence type="ECO:0000313" key="3">
    <source>
        <dbReference type="Proteomes" id="UP001500051"/>
    </source>
</evidence>
<protein>
    <submittedName>
        <fullName evidence="2">Uncharacterized protein</fullName>
    </submittedName>
</protein>
<name>A0ABP7DY76_9ACTN</name>
<sequence>MSDDLPQVKLRAANSVSGAPDDPSLLQLLRVASGGGQATYDFFSSEARARKELADLVAKGEQSWRLVDDASQLNLGFLTPGQPAYIASGQYGSLILQTQLSPDVLQSDTTDYKEAGIATMWMVTDQTPMDVFITTVEKLGPGVAATALGPALLTLLGALKNFVTSFFNNVAEAAGEGAGEAETIASDAAEAAAEDAAIEGEVVADELALSVEFGPLAIIGIAVAGLTLVLMILAFGLAKTMTAWIRVFNASQWPLQLRVAYNYNLSIKQQPQDGLLPPPGPAPAPPGVQPACSVIYRADYLLQNDSTWKGLATVIQSPPGNGTEGVSFAIDIPDMGPNSLAVIPQGGVDPEGFYNSMEGRATGLSMQIGSSPNGFGAAMGTNQNQYESPSPLDGSNGFNYEYVVFLTG</sequence>
<keyword evidence="1" id="KW-0812">Transmembrane</keyword>
<dbReference type="EMBL" id="BAAAYX010000013">
    <property type="protein sequence ID" value="GAA3710958.1"/>
    <property type="molecule type" value="Genomic_DNA"/>
</dbReference>
<keyword evidence="3" id="KW-1185">Reference proteome</keyword>
<evidence type="ECO:0000313" key="2">
    <source>
        <dbReference type="EMBL" id="GAA3710958.1"/>
    </source>
</evidence>
<reference evidence="3" key="1">
    <citation type="journal article" date="2019" name="Int. J. Syst. Evol. Microbiol.">
        <title>The Global Catalogue of Microorganisms (GCM) 10K type strain sequencing project: providing services to taxonomists for standard genome sequencing and annotation.</title>
        <authorList>
            <consortium name="The Broad Institute Genomics Platform"/>
            <consortium name="The Broad Institute Genome Sequencing Center for Infectious Disease"/>
            <person name="Wu L."/>
            <person name="Ma J."/>
        </authorList>
    </citation>
    <scope>NUCLEOTIDE SEQUENCE [LARGE SCALE GENOMIC DNA]</scope>
    <source>
        <strain evidence="3">JCM 16548</strain>
    </source>
</reference>
<gene>
    <name evidence="2" type="ORF">GCM10022204_31990</name>
</gene>
<dbReference type="Proteomes" id="UP001500051">
    <property type="component" value="Unassembled WGS sequence"/>
</dbReference>
<accession>A0ABP7DY76</accession>